<feature type="region of interest" description="Disordered" evidence="1">
    <location>
        <begin position="36"/>
        <end position="56"/>
    </location>
</feature>
<accession>A0A0H5RRX6</accession>
<name>A0A0H5RRX6_9MYCO</name>
<organism evidence="2 3">
    <name type="scientific">Mycolicibacterium neworleansense</name>
    <dbReference type="NCBI Taxonomy" id="146018"/>
    <lineage>
        <taxon>Bacteria</taxon>
        <taxon>Bacillati</taxon>
        <taxon>Actinomycetota</taxon>
        <taxon>Actinomycetes</taxon>
        <taxon>Mycobacteriales</taxon>
        <taxon>Mycobacteriaceae</taxon>
        <taxon>Mycolicibacterium</taxon>
    </lineage>
</organism>
<sequence length="56" mass="5873">MAKAVWALVHGLAFLHLDGKFDASSPDAVAATVRARCPQRSDSSPDGPSAYQLAFA</sequence>
<proteinExistence type="predicted"/>
<evidence type="ECO:0000313" key="3">
    <source>
        <dbReference type="Proteomes" id="UP000199147"/>
    </source>
</evidence>
<evidence type="ECO:0000313" key="2">
    <source>
        <dbReference type="EMBL" id="CRZ16247.1"/>
    </source>
</evidence>
<keyword evidence="3" id="KW-1185">Reference proteome</keyword>
<protein>
    <submittedName>
        <fullName evidence="2">Uncharacterized protein</fullName>
    </submittedName>
</protein>
<reference evidence="3" key="1">
    <citation type="submission" date="2015-07" db="EMBL/GenBank/DDBJ databases">
        <authorList>
            <person name="Urmite Genomes"/>
        </authorList>
    </citation>
    <scope>NUCLEOTIDE SEQUENCE [LARGE SCALE GENOMIC DNA]</scope>
    <source>
        <strain evidence="3">type strain: ATCC 49404</strain>
    </source>
</reference>
<dbReference type="AlphaFoldDB" id="A0A0H5RRX6"/>
<dbReference type="Proteomes" id="UP000199147">
    <property type="component" value="Unassembled WGS sequence"/>
</dbReference>
<dbReference type="EMBL" id="CWKH01000001">
    <property type="protein sequence ID" value="CRZ16247.1"/>
    <property type="molecule type" value="Genomic_DNA"/>
</dbReference>
<gene>
    <name evidence="2" type="ORF">BN2156_03114</name>
</gene>
<evidence type="ECO:0000256" key="1">
    <source>
        <dbReference type="SAM" id="MobiDB-lite"/>
    </source>
</evidence>